<evidence type="ECO:0000313" key="14">
    <source>
        <dbReference type="Proteomes" id="UP000317355"/>
    </source>
</evidence>
<keyword evidence="12" id="KW-0479">Metal-binding</keyword>
<keyword evidence="3" id="KW-0997">Cell inner membrane</keyword>
<protein>
    <recommendedName>
        <fullName evidence="12">Fluoride-specific ion channel FluC</fullName>
    </recommendedName>
</protein>
<evidence type="ECO:0000256" key="7">
    <source>
        <dbReference type="ARBA" id="ARBA00023065"/>
    </source>
</evidence>
<dbReference type="STRING" id="1543721.AAY24_04910"/>
<evidence type="ECO:0000256" key="1">
    <source>
        <dbReference type="ARBA" id="ARBA00004651"/>
    </source>
</evidence>
<proteinExistence type="inferred from homology"/>
<comment type="caution">
    <text evidence="13">The sequence shown here is derived from an EMBL/GenBank/DDBJ whole genome shotgun (WGS) entry which is preliminary data.</text>
</comment>
<organism evidence="13 14">
    <name type="scientific">Sedimenticola thiotaurini</name>
    <dbReference type="NCBI Taxonomy" id="1543721"/>
    <lineage>
        <taxon>Bacteria</taxon>
        <taxon>Pseudomonadati</taxon>
        <taxon>Pseudomonadota</taxon>
        <taxon>Gammaproteobacteria</taxon>
        <taxon>Chromatiales</taxon>
        <taxon>Sedimenticolaceae</taxon>
        <taxon>Sedimenticola</taxon>
    </lineage>
</organism>
<keyword evidence="4 12" id="KW-0812">Transmembrane</keyword>
<evidence type="ECO:0000256" key="11">
    <source>
        <dbReference type="ARBA" id="ARBA00035585"/>
    </source>
</evidence>
<keyword evidence="6 12" id="KW-0915">Sodium</keyword>
<evidence type="ECO:0000256" key="8">
    <source>
        <dbReference type="ARBA" id="ARBA00023136"/>
    </source>
</evidence>
<dbReference type="HAMAP" id="MF_00454">
    <property type="entry name" value="FluC"/>
    <property type="match status" value="1"/>
</dbReference>
<feature type="transmembrane region" description="Helical" evidence="12">
    <location>
        <begin position="75"/>
        <end position="98"/>
    </location>
</feature>
<evidence type="ECO:0000256" key="4">
    <source>
        <dbReference type="ARBA" id="ARBA00022692"/>
    </source>
</evidence>
<feature type="transmembrane region" description="Helical" evidence="12">
    <location>
        <begin position="40"/>
        <end position="63"/>
    </location>
</feature>
<dbReference type="InterPro" id="IPR003691">
    <property type="entry name" value="FluC"/>
</dbReference>
<accession>A0A558CU32</accession>
<keyword evidence="9 12" id="KW-0407">Ion channel</keyword>
<comment type="catalytic activity">
    <reaction evidence="11">
        <text>fluoride(in) = fluoride(out)</text>
        <dbReference type="Rhea" id="RHEA:76159"/>
        <dbReference type="ChEBI" id="CHEBI:17051"/>
    </reaction>
    <physiologicalReaction direction="left-to-right" evidence="11">
        <dbReference type="Rhea" id="RHEA:76160"/>
    </physiologicalReaction>
</comment>
<name>A0A558CU32_9GAMM</name>
<keyword evidence="12" id="KW-0813">Transport</keyword>
<dbReference type="AlphaFoldDB" id="A0A558CU32"/>
<sequence length="131" mass="14175">MLLEHRPLAQVLTIAAGGAVGALMRFWVSNGVYALLGRGFPYGTMAVNVLGSFIMGLLYILFLERMSVSPEWRGALLIGFLGAFTTFSTFSIETLNLMEQAEFAKAGLNMFLSVAACLFACWGGVILGRQL</sequence>
<keyword evidence="8 12" id="KW-0472">Membrane</keyword>
<dbReference type="EMBL" id="VMRY01000072">
    <property type="protein sequence ID" value="TVT52281.1"/>
    <property type="molecule type" value="Genomic_DNA"/>
</dbReference>
<evidence type="ECO:0000256" key="3">
    <source>
        <dbReference type="ARBA" id="ARBA00022519"/>
    </source>
</evidence>
<dbReference type="GO" id="GO:0005886">
    <property type="term" value="C:plasma membrane"/>
    <property type="evidence" value="ECO:0007669"/>
    <property type="project" value="UniProtKB-SubCell"/>
</dbReference>
<evidence type="ECO:0000256" key="2">
    <source>
        <dbReference type="ARBA" id="ARBA00022475"/>
    </source>
</evidence>
<dbReference type="PANTHER" id="PTHR28259:SF1">
    <property type="entry name" value="FLUORIDE EXPORT PROTEIN 1-RELATED"/>
    <property type="match status" value="1"/>
</dbReference>
<reference evidence="13 14" key="1">
    <citation type="submission" date="2019-07" db="EMBL/GenBank/DDBJ databases">
        <title>The pathways for chlorine oxyanion respiration interact through the shared metabolite chlorate.</title>
        <authorList>
            <person name="Barnum T.P."/>
            <person name="Cheng Y."/>
            <person name="Hill K.A."/>
            <person name="Lucas L.N."/>
            <person name="Carlson H.K."/>
            <person name="Coates J.D."/>
        </authorList>
    </citation>
    <scope>NUCLEOTIDE SEQUENCE [LARGE SCALE GENOMIC DNA]</scope>
    <source>
        <strain evidence="13">BK-3</strain>
    </source>
</reference>
<comment type="similarity">
    <text evidence="10 12">Belongs to the fluoride channel Fluc/FEX (TC 1.A.43) family.</text>
</comment>
<evidence type="ECO:0000256" key="10">
    <source>
        <dbReference type="ARBA" id="ARBA00035120"/>
    </source>
</evidence>
<evidence type="ECO:0000256" key="6">
    <source>
        <dbReference type="ARBA" id="ARBA00023053"/>
    </source>
</evidence>
<gene>
    <name evidence="12 13" type="primary">crcB</name>
    <name evidence="12" type="synonym">fluC</name>
    <name evidence="13" type="ORF">FHK82_14030</name>
</gene>
<evidence type="ECO:0000256" key="5">
    <source>
        <dbReference type="ARBA" id="ARBA00022989"/>
    </source>
</evidence>
<dbReference type="Pfam" id="PF02537">
    <property type="entry name" value="CRCB"/>
    <property type="match status" value="1"/>
</dbReference>
<dbReference type="GO" id="GO:0062054">
    <property type="term" value="F:fluoride channel activity"/>
    <property type="evidence" value="ECO:0007669"/>
    <property type="project" value="UniProtKB-UniRule"/>
</dbReference>
<comment type="function">
    <text evidence="12">Fluoride-specific ion channel. Important for reducing fluoride concentration in the cell, thus reducing its toxicity.</text>
</comment>
<dbReference type="Proteomes" id="UP000317355">
    <property type="component" value="Unassembled WGS sequence"/>
</dbReference>
<feature type="transmembrane region" description="Helical" evidence="12">
    <location>
        <begin position="110"/>
        <end position="128"/>
    </location>
</feature>
<evidence type="ECO:0000313" key="13">
    <source>
        <dbReference type="EMBL" id="TVT52281.1"/>
    </source>
</evidence>
<dbReference type="NCBIfam" id="TIGR00494">
    <property type="entry name" value="crcB"/>
    <property type="match status" value="1"/>
</dbReference>
<feature type="transmembrane region" description="Helical" evidence="12">
    <location>
        <begin position="7"/>
        <end position="28"/>
    </location>
</feature>
<comment type="activity regulation">
    <text evidence="12">Na(+) is not transported, but it plays an essential structural role and its presence is essential for fluoride channel function.</text>
</comment>
<keyword evidence="5 12" id="KW-1133">Transmembrane helix</keyword>
<dbReference type="GO" id="GO:0046872">
    <property type="term" value="F:metal ion binding"/>
    <property type="evidence" value="ECO:0007669"/>
    <property type="project" value="UniProtKB-KW"/>
</dbReference>
<keyword evidence="7 12" id="KW-0406">Ion transport</keyword>
<comment type="subcellular location">
    <subcellularLocation>
        <location evidence="1 12">Cell membrane</location>
        <topology evidence="1 12">Multi-pass membrane protein</topology>
    </subcellularLocation>
</comment>
<evidence type="ECO:0000256" key="9">
    <source>
        <dbReference type="ARBA" id="ARBA00023303"/>
    </source>
</evidence>
<feature type="binding site" evidence="12">
    <location>
        <position position="85"/>
    </location>
    <ligand>
        <name>Na(+)</name>
        <dbReference type="ChEBI" id="CHEBI:29101"/>
        <note>structural</note>
    </ligand>
</feature>
<evidence type="ECO:0000256" key="12">
    <source>
        <dbReference type="HAMAP-Rule" id="MF_00454"/>
    </source>
</evidence>
<keyword evidence="2 12" id="KW-1003">Cell membrane</keyword>
<dbReference type="GO" id="GO:0140114">
    <property type="term" value="P:cellular detoxification of fluoride"/>
    <property type="evidence" value="ECO:0007669"/>
    <property type="project" value="UniProtKB-UniRule"/>
</dbReference>
<dbReference type="PANTHER" id="PTHR28259">
    <property type="entry name" value="FLUORIDE EXPORT PROTEIN 1-RELATED"/>
    <property type="match status" value="1"/>
</dbReference>
<feature type="binding site" evidence="12">
    <location>
        <position position="82"/>
    </location>
    <ligand>
        <name>Na(+)</name>
        <dbReference type="ChEBI" id="CHEBI:29101"/>
        <note>structural</note>
    </ligand>
</feature>